<dbReference type="GO" id="GO:0016787">
    <property type="term" value="F:hydrolase activity"/>
    <property type="evidence" value="ECO:0007669"/>
    <property type="project" value="InterPro"/>
</dbReference>
<gene>
    <name evidence="4" type="ORF">ERX46_01020</name>
</gene>
<dbReference type="GO" id="GO:0005829">
    <property type="term" value="C:cytosol"/>
    <property type="evidence" value="ECO:0007669"/>
    <property type="project" value="TreeGrafter"/>
</dbReference>
<dbReference type="Pfam" id="PF08463">
    <property type="entry name" value="EcoEI_R_C"/>
    <property type="match status" value="1"/>
</dbReference>
<dbReference type="GO" id="GO:0006304">
    <property type="term" value="P:DNA modification"/>
    <property type="evidence" value="ECO:0007669"/>
    <property type="project" value="InterPro"/>
</dbReference>
<dbReference type="CDD" id="cd18799">
    <property type="entry name" value="SF2_C_EcoAI-like"/>
    <property type="match status" value="1"/>
</dbReference>
<dbReference type="Pfam" id="PF13643">
    <property type="entry name" value="DUF4145"/>
    <property type="match status" value="1"/>
</dbReference>
<protein>
    <submittedName>
        <fullName evidence="4">DUF4145 domain-containing protein</fullName>
    </submittedName>
</protein>
<dbReference type="AlphaFoldDB" id="A0A4Q4KQ21"/>
<dbReference type="PANTHER" id="PTHR47396:SF1">
    <property type="entry name" value="ATP-DEPENDENT HELICASE IRC3-RELATED"/>
    <property type="match status" value="1"/>
</dbReference>
<dbReference type="Pfam" id="PF04851">
    <property type="entry name" value="ResIII"/>
    <property type="match status" value="1"/>
</dbReference>
<dbReference type="SUPFAM" id="SSF52540">
    <property type="entry name" value="P-loop containing nucleoside triphosphate hydrolases"/>
    <property type="match status" value="2"/>
</dbReference>
<evidence type="ECO:0000259" key="3">
    <source>
        <dbReference type="PROSITE" id="PS51192"/>
    </source>
</evidence>
<reference evidence="4 5" key="1">
    <citation type="submission" date="2019-02" db="EMBL/GenBank/DDBJ databases">
        <title>Genome sequence of the sea-ice species Brumimicrobium glaciale.</title>
        <authorList>
            <person name="Bowman J.P."/>
        </authorList>
    </citation>
    <scope>NUCLEOTIDE SEQUENCE [LARGE SCALE GENOMIC DNA]</scope>
    <source>
        <strain evidence="4 5">IC156</strain>
    </source>
</reference>
<proteinExistence type="predicted"/>
<evidence type="ECO:0000256" key="2">
    <source>
        <dbReference type="SAM" id="MobiDB-lite"/>
    </source>
</evidence>
<feature type="compositionally biased region" description="Basic and acidic residues" evidence="2">
    <location>
        <begin position="170"/>
        <end position="186"/>
    </location>
</feature>
<dbReference type="InterPro" id="IPR014001">
    <property type="entry name" value="Helicase_ATP-bd"/>
</dbReference>
<dbReference type="InterPro" id="IPR001650">
    <property type="entry name" value="Helicase_C-like"/>
</dbReference>
<dbReference type="PANTHER" id="PTHR47396">
    <property type="entry name" value="TYPE I RESTRICTION ENZYME ECOKI R PROTEIN"/>
    <property type="match status" value="1"/>
</dbReference>
<evidence type="ECO:0000313" key="4">
    <source>
        <dbReference type="EMBL" id="RYM35600.1"/>
    </source>
</evidence>
<dbReference type="InterPro" id="IPR025285">
    <property type="entry name" value="DUF4145"/>
</dbReference>
<keyword evidence="5" id="KW-1185">Reference proteome</keyword>
<dbReference type="EMBL" id="SETE01000001">
    <property type="protein sequence ID" value="RYM35600.1"/>
    <property type="molecule type" value="Genomic_DNA"/>
</dbReference>
<accession>A0A4Q4KQ21</accession>
<dbReference type="InterPro" id="IPR006935">
    <property type="entry name" value="Helicase/UvrB_N"/>
</dbReference>
<dbReference type="Gene3D" id="3.40.50.300">
    <property type="entry name" value="P-loop containing nucleotide triphosphate hydrolases"/>
    <property type="match status" value="2"/>
</dbReference>
<dbReference type="OrthoDB" id="9759819at2"/>
<comment type="caution">
    <text evidence="4">The sequence shown here is derived from an EMBL/GenBank/DDBJ whole genome shotgun (WGS) entry which is preliminary data.</text>
</comment>
<feature type="domain" description="Helicase ATP-binding" evidence="3">
    <location>
        <begin position="383"/>
        <end position="542"/>
    </location>
</feature>
<sequence length="1145" mass="131615">MQTNFHFLQEWPEIQQECTNAEAHVYKQPRFSAILCRSALEKMVHWIYENDSELELPYDTKLSSLIHEYEFSANIGDALFRQINLIRKIGNSGAHGKKVSAYSATIAIKALHSFAAYLSQYYGEEIHTIDLFDESLLKQESEEKLLKQQLELLQKQLEAQEDAFRKEQRALKEKINDSEEEKEKLKAAQQKPTKRREEREKSLGLNKAIPANIPESVTRKVYIDILLKEAGWDNLHEGYELEYEVTGMPKNINRSGLGYVDYVLWGDDGLPLAVVEAKKTMIGADKGRQQAVLYADCLEKMTGRRPIIFYTNGFESYIWDDAFWTPRSIDGFYTKDELQLMIDRRSSRKDLRQFQIDPDIAGRPYQIEAIQRISERFCGEVNGTVKGRYRRGLLVMATGSGKTRTAASIIDMLTKCNWAKRILFLADRNALVTQAKKSISTNLPHLSSIDLTKEKEDNGTRMVFSTYPTIMNKIDSVKSDDERFYGVGHFDVIFIDEAHRSVYQKYKAIFDYFDAMVVGLTATPKKDVDFNTYELFDIEDDNPTFAYELNQAVNDKYLVPPKAASVPLKFMREGIKYKDLTPAEQKEYEEKFGDPTDSQMDEIGSEALYKWLFNTNTVDKVLDHLMSNGIKVEGGDKIGKTIIFAKNHNHAVFIEERFNKNYPEFGGNLLRVIDNYEPKAQDLLDRFCNDIKEEDPQIAVSVDMMDTGVDAPRVVNLVFFKPVKSASKFWQMIGRGTRLRPDLFGPGEHKTEFIIFDFCQNFEFFDEHPDGVETRASKPVSQKIFEAKLEVAQLIDEAASATEEDKQLRIQYLDELHNSIATLNQKRFVVRKELRKVNEYTERERWNQLTKGDVIDISSHLTHLPEPEGNDELARRFDLLALTIQLCMLTNTDDTKYINRVVNVATGLSKLSNVPVVKLQMPLIDSLQTEVYWINKSLGRVEEMRSALRDLVKYIEYEKIENVYTSFEDEIDTSNIEVREVVPQYQNLQGYKDRVAKYIRENKDHLVIHKITHNVPITKKELLQLENLLFDGENIGTREEYETNYGDQPLGTFIRSILGMDIEAANAVFAGFINSSTLSANQMTFINKIVQFLTKNGRIDKHMLFEPPFTEQHQDGVIGIFDDAQATKIISIVQKVNDYTGDGAG</sequence>
<keyword evidence="1" id="KW-0175">Coiled coil</keyword>
<evidence type="ECO:0000256" key="1">
    <source>
        <dbReference type="SAM" id="Coils"/>
    </source>
</evidence>
<dbReference type="InterPro" id="IPR013670">
    <property type="entry name" value="EcoEI_R_C_dom"/>
</dbReference>
<dbReference type="Gene3D" id="3.90.1570.30">
    <property type="match status" value="1"/>
</dbReference>
<feature type="region of interest" description="Disordered" evidence="2">
    <location>
        <begin position="170"/>
        <end position="203"/>
    </location>
</feature>
<dbReference type="InterPro" id="IPR027417">
    <property type="entry name" value="P-loop_NTPase"/>
</dbReference>
<organism evidence="4 5">
    <name type="scientific">Brumimicrobium glaciale</name>
    <dbReference type="NCBI Taxonomy" id="200475"/>
    <lineage>
        <taxon>Bacteria</taxon>
        <taxon>Pseudomonadati</taxon>
        <taxon>Bacteroidota</taxon>
        <taxon>Flavobacteriia</taxon>
        <taxon>Flavobacteriales</taxon>
        <taxon>Crocinitomicaceae</taxon>
        <taxon>Brumimicrobium</taxon>
    </lineage>
</organism>
<evidence type="ECO:0000313" key="5">
    <source>
        <dbReference type="Proteomes" id="UP000293952"/>
    </source>
</evidence>
<dbReference type="Proteomes" id="UP000293952">
    <property type="component" value="Unassembled WGS sequence"/>
</dbReference>
<feature type="coiled-coil region" evidence="1">
    <location>
        <begin position="784"/>
        <end position="811"/>
    </location>
</feature>
<dbReference type="GO" id="GO:0005524">
    <property type="term" value="F:ATP binding"/>
    <property type="evidence" value="ECO:0007669"/>
    <property type="project" value="InterPro"/>
</dbReference>
<dbReference type="GO" id="GO:0003677">
    <property type="term" value="F:DNA binding"/>
    <property type="evidence" value="ECO:0007669"/>
    <property type="project" value="InterPro"/>
</dbReference>
<dbReference type="Pfam" id="PF00271">
    <property type="entry name" value="Helicase_C"/>
    <property type="match status" value="1"/>
</dbReference>
<dbReference type="CDD" id="cd18032">
    <property type="entry name" value="DEXHc_RE_I_III_res"/>
    <property type="match status" value="1"/>
</dbReference>
<dbReference type="PROSITE" id="PS51192">
    <property type="entry name" value="HELICASE_ATP_BIND_1"/>
    <property type="match status" value="1"/>
</dbReference>
<dbReference type="RefSeq" id="WP_130091967.1">
    <property type="nucleotide sequence ID" value="NZ_SETE01000001.1"/>
</dbReference>
<dbReference type="SMART" id="SM00487">
    <property type="entry name" value="DEXDc"/>
    <property type="match status" value="1"/>
</dbReference>
<name>A0A4Q4KQ21_9FLAO</name>
<dbReference type="InterPro" id="IPR050742">
    <property type="entry name" value="Helicase_Restrict-Modif_Enz"/>
</dbReference>